<gene>
    <name evidence="3" type="ORF">SAMN05660420_01149</name>
</gene>
<dbReference type="Gene3D" id="3.10.450.50">
    <property type="match status" value="1"/>
</dbReference>
<dbReference type="GO" id="GO:0005524">
    <property type="term" value="F:ATP binding"/>
    <property type="evidence" value="ECO:0007669"/>
    <property type="project" value="InterPro"/>
</dbReference>
<feature type="domain" description="Protein kinase" evidence="2">
    <location>
        <begin position="1"/>
        <end position="261"/>
    </location>
</feature>
<keyword evidence="3" id="KW-0808">Transferase</keyword>
<dbReference type="Pfam" id="PF14559">
    <property type="entry name" value="TPR_19"/>
    <property type="match status" value="1"/>
</dbReference>
<dbReference type="GO" id="GO:0005737">
    <property type="term" value="C:cytoplasm"/>
    <property type="evidence" value="ECO:0007669"/>
    <property type="project" value="TreeGrafter"/>
</dbReference>
<dbReference type="AlphaFoldDB" id="A0A1H3Y9L7"/>
<dbReference type="InterPro" id="IPR056203">
    <property type="entry name" value="Cds6_C"/>
</dbReference>
<dbReference type="STRING" id="37625.SAMN05660420_01149"/>
<dbReference type="EMBL" id="FNQN01000003">
    <property type="protein sequence ID" value="SEA08309.1"/>
    <property type="molecule type" value="Genomic_DNA"/>
</dbReference>
<dbReference type="InterPro" id="IPR032710">
    <property type="entry name" value="NTF2-like_dom_sf"/>
</dbReference>
<dbReference type="Gene3D" id="1.25.40.10">
    <property type="entry name" value="Tetratricopeptide repeat domain"/>
    <property type="match status" value="1"/>
</dbReference>
<dbReference type="SUPFAM" id="SSF54427">
    <property type="entry name" value="NTF2-like"/>
    <property type="match status" value="1"/>
</dbReference>
<dbReference type="PROSITE" id="PS50011">
    <property type="entry name" value="PROTEIN_KINASE_DOM"/>
    <property type="match status" value="1"/>
</dbReference>
<dbReference type="GO" id="GO:0004674">
    <property type="term" value="F:protein serine/threonine kinase activity"/>
    <property type="evidence" value="ECO:0007669"/>
    <property type="project" value="UniProtKB-KW"/>
</dbReference>
<dbReference type="InterPro" id="IPR045269">
    <property type="entry name" value="Atg1-like"/>
</dbReference>
<accession>A0A1H3Y9L7</accession>
<dbReference type="Proteomes" id="UP000199409">
    <property type="component" value="Unassembled WGS sequence"/>
</dbReference>
<dbReference type="SMART" id="SM00028">
    <property type="entry name" value="TPR"/>
    <property type="match status" value="1"/>
</dbReference>
<dbReference type="Gene3D" id="1.10.510.10">
    <property type="entry name" value="Transferase(Phosphotransferase) domain 1"/>
    <property type="match status" value="1"/>
</dbReference>
<keyword evidence="4" id="KW-1185">Reference proteome</keyword>
<dbReference type="InterPro" id="IPR019734">
    <property type="entry name" value="TPR_rpt"/>
</dbReference>
<keyword evidence="1" id="KW-0802">TPR repeat</keyword>
<dbReference type="CDD" id="cd00531">
    <property type="entry name" value="NTF2_like"/>
    <property type="match status" value="1"/>
</dbReference>
<dbReference type="OrthoDB" id="5405194at2"/>
<dbReference type="InterPro" id="IPR000719">
    <property type="entry name" value="Prot_kinase_dom"/>
</dbReference>
<keyword evidence="3" id="KW-0418">Kinase</keyword>
<dbReference type="SUPFAM" id="SSF48452">
    <property type="entry name" value="TPR-like"/>
    <property type="match status" value="1"/>
</dbReference>
<name>A0A1H3Y9L7_9BACT</name>
<dbReference type="RefSeq" id="WP_092345646.1">
    <property type="nucleotide sequence ID" value="NZ_FNQN01000003.1"/>
</dbReference>
<dbReference type="Pfam" id="PF24125">
    <property type="entry name" value="Cds6_C"/>
    <property type="match status" value="1"/>
</dbReference>
<dbReference type="SMART" id="SM00220">
    <property type="entry name" value="S_TKc"/>
    <property type="match status" value="1"/>
</dbReference>
<dbReference type="SUPFAM" id="SSF56112">
    <property type="entry name" value="Protein kinase-like (PK-like)"/>
    <property type="match status" value="1"/>
</dbReference>
<dbReference type="Pfam" id="PF00069">
    <property type="entry name" value="Pkinase"/>
    <property type="match status" value="1"/>
</dbReference>
<dbReference type="PANTHER" id="PTHR24348">
    <property type="entry name" value="SERINE/THREONINE-PROTEIN KINASE UNC-51-RELATED"/>
    <property type="match status" value="1"/>
</dbReference>
<dbReference type="InterPro" id="IPR011990">
    <property type="entry name" value="TPR-like_helical_dom_sf"/>
</dbReference>
<evidence type="ECO:0000313" key="4">
    <source>
        <dbReference type="Proteomes" id="UP000199409"/>
    </source>
</evidence>
<evidence type="ECO:0000256" key="1">
    <source>
        <dbReference type="PROSITE-ProRule" id="PRU00339"/>
    </source>
</evidence>
<dbReference type="InterPro" id="IPR011009">
    <property type="entry name" value="Kinase-like_dom_sf"/>
</dbReference>
<dbReference type="PANTHER" id="PTHR24348:SF68">
    <property type="entry name" value="SERINE_THREONINE-PROTEIN KINASE ATG1C"/>
    <property type="match status" value="1"/>
</dbReference>
<dbReference type="PROSITE" id="PS50293">
    <property type="entry name" value="TPR_REGION"/>
    <property type="match status" value="1"/>
</dbReference>
<proteinExistence type="predicted"/>
<sequence>MLESGDSVFDCQIDKQLSDNNIYASYLTRCVDGKTAKLFLLHPDPLLNQRQQHACIEQASWLSSQAFPGVGVPLNAGEIDGQLAYLYLRPQGRSLRQTLVDGYSAQQAVVLLQKIATHLSAVHNAGFWHGNISPENIYIDAASPYLAEFALSQLIRLDFHSGIDPQYTSPEQVRGETSSSASDIYSLGCILYHLLTGGPPFSGDEPFAIAKQHLQGEFPPLPESLQVLQPLLIAMTELSSAERITVDELIHNIGDIAESHLLDQIETDRSSGDHPVEDSPTTASVSLLDEALDSSELAARIEARLKEHATEFHDSEPLVSQIEEAQIDTVVELDQVVQENKTGFGRLVLILLLGIAIGSGLYFFLSPSIPGTVPAVVESTVIGDDTTIADLDLGLQLWQDEDFNGAEAEFKNNIAANPEDPRAYNNLAAFYAAQGNYEQARDYLEQALATDEKYATIYRNLGSVYAEMARGAYGRALQINRLKETVSLPVFSSKGVVKLQSDTTVAGKSLVPAADTATATASLSTAGEQISASVATLNPESEETPAVSPVNQSPPAVKIAEEAQAHNTEELIVAVAQQGAPDNDGKNEDVATDLSSEKPESFLQRWAQAWSNQDVDAYLSFYGEQFVPPAGRSRADWEAQRRTRIRAPKEIQVTLDAFQVIPGEDKVQQVELIQSYTSNLLSDRFKKVFDLQQTDNGWKIVRERSIGRVR</sequence>
<organism evidence="3 4">
    <name type="scientific">Desulfuromusa kysingii</name>
    <dbReference type="NCBI Taxonomy" id="37625"/>
    <lineage>
        <taxon>Bacteria</taxon>
        <taxon>Pseudomonadati</taxon>
        <taxon>Thermodesulfobacteriota</taxon>
        <taxon>Desulfuromonadia</taxon>
        <taxon>Desulfuromonadales</taxon>
        <taxon>Geopsychrobacteraceae</taxon>
        <taxon>Desulfuromusa</taxon>
    </lineage>
</organism>
<evidence type="ECO:0000259" key="2">
    <source>
        <dbReference type="PROSITE" id="PS50011"/>
    </source>
</evidence>
<dbReference type="PROSITE" id="PS50005">
    <property type="entry name" value="TPR"/>
    <property type="match status" value="1"/>
</dbReference>
<feature type="repeat" description="TPR" evidence="1">
    <location>
        <begin position="421"/>
        <end position="454"/>
    </location>
</feature>
<protein>
    <submittedName>
        <fullName evidence="3">Serine/threonine protein kinase</fullName>
    </submittedName>
</protein>
<reference evidence="3 4" key="1">
    <citation type="submission" date="2016-10" db="EMBL/GenBank/DDBJ databases">
        <authorList>
            <person name="de Groot N.N."/>
        </authorList>
    </citation>
    <scope>NUCLEOTIDE SEQUENCE [LARGE SCALE GENOMIC DNA]</scope>
    <source>
        <strain evidence="3 4">DSM 7343</strain>
    </source>
</reference>
<evidence type="ECO:0000313" key="3">
    <source>
        <dbReference type="EMBL" id="SEA08309.1"/>
    </source>
</evidence>
<keyword evidence="3" id="KW-0723">Serine/threonine-protein kinase</keyword>